<keyword evidence="1" id="KW-0393">Immunoglobulin domain</keyword>
<reference evidence="3 4" key="1">
    <citation type="submission" date="2020-10" db="EMBL/GenBank/DDBJ databases">
        <title>Pygocentrus nattereri (red-bellied piranha) genome, fPygNat1, primary haplotype.</title>
        <authorList>
            <person name="Myers G."/>
            <person name="Meyer A."/>
            <person name="Karagic N."/>
            <person name="Pippel M."/>
            <person name="Winkler S."/>
            <person name="Tracey A."/>
            <person name="Wood J."/>
            <person name="Formenti G."/>
            <person name="Howe K."/>
            <person name="Fedrigo O."/>
            <person name="Jarvis E.D."/>
        </authorList>
    </citation>
    <scope>NUCLEOTIDE SEQUENCE [LARGE SCALE GENOMIC DNA]</scope>
</reference>
<dbReference type="GO" id="GO:0031430">
    <property type="term" value="C:M band"/>
    <property type="evidence" value="ECO:0007669"/>
    <property type="project" value="TreeGrafter"/>
</dbReference>
<dbReference type="Ensembl" id="ENSPNAT00000043610.1">
    <property type="protein sequence ID" value="ENSPNAP00000039625.1"/>
    <property type="gene ID" value="ENSPNAG00000037533.1"/>
</dbReference>
<name>A0AAR2IIX7_PYGNA</name>
<accession>A0AAR2IIX7</accession>
<sequence>ILFITGPPGPPSKPEIDNVSRSAVTISWKRPVVDGGSDIRGYSVERKERRGMRWVRASKKTISDLRCKVSGLTEGVEVVDTPGPPVNLKPREITKTSVTLQWEIPIIDGGSKIINYIVEKRDATRKAFTTITTKCQKCSYKVPDLEEGAEYYFKVSAENERGIGEAAETAEPIRASQAPSAPDNLIVTDVSKDTATLAWTKPKHDGGS</sequence>
<evidence type="ECO:0000313" key="4">
    <source>
        <dbReference type="Proteomes" id="UP001501920"/>
    </source>
</evidence>
<dbReference type="SUPFAM" id="SSF49265">
    <property type="entry name" value="Fibronectin type III"/>
    <property type="match status" value="2"/>
</dbReference>
<dbReference type="PANTHER" id="PTHR14340:SF13">
    <property type="entry name" value="TITIN"/>
    <property type="match status" value="1"/>
</dbReference>
<dbReference type="GO" id="GO:0045214">
    <property type="term" value="P:sarcomere organization"/>
    <property type="evidence" value="ECO:0007669"/>
    <property type="project" value="TreeGrafter"/>
</dbReference>
<organism evidence="3 4">
    <name type="scientific">Pygocentrus nattereri</name>
    <name type="common">Red-bellied piranha</name>
    <dbReference type="NCBI Taxonomy" id="42514"/>
    <lineage>
        <taxon>Eukaryota</taxon>
        <taxon>Metazoa</taxon>
        <taxon>Chordata</taxon>
        <taxon>Craniata</taxon>
        <taxon>Vertebrata</taxon>
        <taxon>Euteleostomi</taxon>
        <taxon>Actinopterygii</taxon>
        <taxon>Neopterygii</taxon>
        <taxon>Teleostei</taxon>
        <taxon>Ostariophysi</taxon>
        <taxon>Characiformes</taxon>
        <taxon>Characoidei</taxon>
        <taxon>Pygocentrus</taxon>
    </lineage>
</organism>
<dbReference type="PANTHER" id="PTHR14340">
    <property type="entry name" value="MICROFIBRIL-ASSOCIATED GLYCOPROTEIN 3"/>
    <property type="match status" value="1"/>
</dbReference>
<dbReference type="SMART" id="SM00060">
    <property type="entry name" value="FN3"/>
    <property type="match status" value="2"/>
</dbReference>
<dbReference type="Proteomes" id="UP001501920">
    <property type="component" value="Chromosome 6"/>
</dbReference>
<evidence type="ECO:0000313" key="3">
    <source>
        <dbReference type="Ensembl" id="ENSPNAP00000039625.1"/>
    </source>
</evidence>
<dbReference type="GO" id="GO:0048738">
    <property type="term" value="P:cardiac muscle tissue development"/>
    <property type="evidence" value="ECO:0007669"/>
    <property type="project" value="TreeGrafter"/>
</dbReference>
<dbReference type="CDD" id="cd00063">
    <property type="entry name" value="FN3"/>
    <property type="match status" value="3"/>
</dbReference>
<dbReference type="PROSITE" id="PS50853">
    <property type="entry name" value="FN3"/>
    <property type="match status" value="2"/>
</dbReference>
<dbReference type="InterPro" id="IPR013783">
    <property type="entry name" value="Ig-like_fold"/>
</dbReference>
<feature type="domain" description="Fibronectin type-III" evidence="2">
    <location>
        <begin position="181"/>
        <end position="208"/>
    </location>
</feature>
<dbReference type="GO" id="GO:0008307">
    <property type="term" value="F:structural constituent of muscle"/>
    <property type="evidence" value="ECO:0007669"/>
    <property type="project" value="TreeGrafter"/>
</dbReference>
<dbReference type="Gene3D" id="2.60.40.10">
    <property type="entry name" value="Immunoglobulins"/>
    <property type="match status" value="3"/>
</dbReference>
<feature type="domain" description="Fibronectin type-III" evidence="2">
    <location>
        <begin position="84"/>
        <end position="178"/>
    </location>
</feature>
<dbReference type="InterPro" id="IPR003961">
    <property type="entry name" value="FN3_dom"/>
</dbReference>
<evidence type="ECO:0000259" key="2">
    <source>
        <dbReference type="PROSITE" id="PS50853"/>
    </source>
</evidence>
<dbReference type="GeneTree" id="ENSGT01150000286978"/>
<dbReference type="AlphaFoldDB" id="A0AAR2IIX7"/>
<reference evidence="3" key="2">
    <citation type="submission" date="2025-08" db="UniProtKB">
        <authorList>
            <consortium name="Ensembl"/>
        </authorList>
    </citation>
    <scope>IDENTIFICATION</scope>
</reference>
<keyword evidence="4" id="KW-1185">Reference proteome</keyword>
<dbReference type="Pfam" id="PF00041">
    <property type="entry name" value="fn3"/>
    <property type="match status" value="2"/>
</dbReference>
<proteinExistence type="predicted"/>
<dbReference type="InterPro" id="IPR036116">
    <property type="entry name" value="FN3_sf"/>
</dbReference>
<dbReference type="PRINTS" id="PR00014">
    <property type="entry name" value="FNTYPEIII"/>
</dbReference>
<reference evidence="3" key="3">
    <citation type="submission" date="2025-09" db="UniProtKB">
        <authorList>
            <consortium name="Ensembl"/>
        </authorList>
    </citation>
    <scope>IDENTIFICATION</scope>
</reference>
<evidence type="ECO:0000256" key="1">
    <source>
        <dbReference type="ARBA" id="ARBA00023319"/>
    </source>
</evidence>
<dbReference type="FunFam" id="2.60.40.10:FF:000003">
    <property type="entry name" value="Titin isoform E"/>
    <property type="match status" value="1"/>
</dbReference>
<protein>
    <recommendedName>
        <fullName evidence="2">Fibronectin type-III domain-containing protein</fullName>
    </recommendedName>
</protein>